<evidence type="ECO:0000256" key="2">
    <source>
        <dbReference type="ARBA" id="ARBA00023043"/>
    </source>
</evidence>
<proteinExistence type="predicted"/>
<gene>
    <name evidence="4" type="ORF">OEG85_15755</name>
</gene>
<evidence type="ECO:0000313" key="4">
    <source>
        <dbReference type="EMBL" id="WAH62949.1"/>
    </source>
</evidence>
<protein>
    <submittedName>
        <fullName evidence="4">Ankyrin repeat domain-containing protein</fullName>
    </submittedName>
</protein>
<evidence type="ECO:0000256" key="1">
    <source>
        <dbReference type="ARBA" id="ARBA00022737"/>
    </source>
</evidence>
<dbReference type="PANTHER" id="PTHR24173:SF74">
    <property type="entry name" value="ANKYRIN REPEAT DOMAIN-CONTAINING PROTEIN 16"/>
    <property type="match status" value="1"/>
</dbReference>
<sequence>MEQAIRKSIRQAVKRGSEAYVQSLCQARGDIDAAARYAIDVAITSGKESLVDQLVPLLSKSFAVYPLDVAVKAGSVRAVEQLMAFCNAEDDEALVLAARHGNTECVKRLLKECNPLQSDSQALYEAALHGHADVVFQLVIFSDAKAQDSRALIAACREGHLEVVKHLLPFSSKIQCAQHGFAAAAENNHVDVVEFLIEADLPDPEDTFSLGLNVAAAKGHEQLVQILLWAIVRTGHAPRDFGEQALLAAATKGDAGMVKSLLEFAHKTAYPEAGLFAALQNGHDEVADVLVRRVNLDHVRELISDEEIDAKLDEAIARVDATKQRRELQSNERNRARDQATCAARAGRDVTRLSRL</sequence>
<dbReference type="Gene3D" id="1.25.40.20">
    <property type="entry name" value="Ankyrin repeat-containing domain"/>
    <property type="match status" value="2"/>
</dbReference>
<dbReference type="PANTHER" id="PTHR24173">
    <property type="entry name" value="ANKYRIN REPEAT CONTAINING"/>
    <property type="match status" value="1"/>
</dbReference>
<dbReference type="SMART" id="SM00248">
    <property type="entry name" value="ANK"/>
    <property type="match status" value="5"/>
</dbReference>
<dbReference type="InterPro" id="IPR002110">
    <property type="entry name" value="Ankyrin_rpt"/>
</dbReference>
<reference evidence="4" key="1">
    <citation type="submission" date="2022-10" db="EMBL/GenBank/DDBJ databases">
        <title>Complete genome sequence resource for Xanthomonas hortorum isolated from Greek Oregano.</title>
        <authorList>
            <person name="Gonzalez-Tobon J."/>
            <person name="Helmann T.C."/>
            <person name="Daughtrey M."/>
            <person name="Stodghill P.V."/>
            <person name="Filiatrault M.J."/>
        </authorList>
    </citation>
    <scope>NUCLEOTIDE SEQUENCE</scope>
    <source>
        <strain evidence="4">Oregano 108</strain>
    </source>
</reference>
<evidence type="ECO:0000256" key="3">
    <source>
        <dbReference type="SAM" id="MobiDB-lite"/>
    </source>
</evidence>
<organism evidence="4 5">
    <name type="scientific">Xanthomonas hortorum</name>
    <dbReference type="NCBI Taxonomy" id="56454"/>
    <lineage>
        <taxon>Bacteria</taxon>
        <taxon>Pseudomonadati</taxon>
        <taxon>Pseudomonadota</taxon>
        <taxon>Gammaproteobacteria</taxon>
        <taxon>Lysobacterales</taxon>
        <taxon>Lysobacteraceae</taxon>
        <taxon>Xanthomonas</taxon>
    </lineage>
</organism>
<evidence type="ECO:0000313" key="5">
    <source>
        <dbReference type="Proteomes" id="UP001164737"/>
    </source>
</evidence>
<feature type="compositionally biased region" description="Basic and acidic residues" evidence="3">
    <location>
        <begin position="325"/>
        <end position="338"/>
    </location>
</feature>
<dbReference type="AlphaFoldDB" id="A0AA47EPS4"/>
<feature type="compositionally biased region" description="Basic and acidic residues" evidence="3">
    <location>
        <begin position="346"/>
        <end position="356"/>
    </location>
</feature>
<dbReference type="SUPFAM" id="SSF48403">
    <property type="entry name" value="Ankyrin repeat"/>
    <property type="match status" value="1"/>
</dbReference>
<name>A0AA47EPS4_9XANT</name>
<dbReference type="InterPro" id="IPR036770">
    <property type="entry name" value="Ankyrin_rpt-contain_sf"/>
</dbReference>
<dbReference type="Proteomes" id="UP001164737">
    <property type="component" value="Chromosome"/>
</dbReference>
<accession>A0AA47EPS4</accession>
<feature type="region of interest" description="Disordered" evidence="3">
    <location>
        <begin position="325"/>
        <end position="356"/>
    </location>
</feature>
<keyword evidence="1" id="KW-0677">Repeat</keyword>
<dbReference type="EMBL" id="CP107241">
    <property type="protein sequence ID" value="WAH62949.1"/>
    <property type="molecule type" value="Genomic_DNA"/>
</dbReference>
<dbReference type="RefSeq" id="WP_268212041.1">
    <property type="nucleotide sequence ID" value="NZ_CP107241.1"/>
</dbReference>
<dbReference type="Pfam" id="PF12796">
    <property type="entry name" value="Ank_2"/>
    <property type="match status" value="2"/>
</dbReference>
<keyword evidence="2" id="KW-0040">ANK repeat</keyword>